<dbReference type="EMBL" id="WMET01000005">
    <property type="protein sequence ID" value="MYL21651.1"/>
    <property type="molecule type" value="Genomic_DNA"/>
</dbReference>
<sequence>MLYQSDKIIRWGIPGWILLSWFLLIYTITHQEEVWSFVTNEAFKSLGITAVLASVGVPIGYIIHEVYFALFWTKRNINLRNITNKIDDFPKPHNWESMNDKEKFYYLEFLWDKNINEQHELVLNSIKERYRDRLTLIHSLGTLLSSMVCTIIGTIIWSFFGLQFTFLTLILLIIQCGIFWMIWTNYIYHSNNLLHYQGYYLNEMINKSD</sequence>
<accession>A0A845DVF6</accession>
<dbReference type="Proteomes" id="UP000460949">
    <property type="component" value="Unassembled WGS sequence"/>
</dbReference>
<reference evidence="2 3" key="1">
    <citation type="submission" date="2019-11" db="EMBL/GenBank/DDBJ databases">
        <title>Genome sequences of 17 halophilic strains isolated from different environments.</title>
        <authorList>
            <person name="Furrow R.E."/>
        </authorList>
    </citation>
    <scope>NUCLEOTIDE SEQUENCE [LARGE SCALE GENOMIC DNA]</scope>
    <source>
        <strain evidence="2 3">22511_23_Filter</strain>
    </source>
</reference>
<evidence type="ECO:0000313" key="2">
    <source>
        <dbReference type="EMBL" id="MYL21651.1"/>
    </source>
</evidence>
<keyword evidence="1" id="KW-0472">Membrane</keyword>
<feature type="transmembrane region" description="Helical" evidence="1">
    <location>
        <begin position="48"/>
        <end position="72"/>
    </location>
</feature>
<feature type="transmembrane region" description="Helical" evidence="1">
    <location>
        <begin position="136"/>
        <end position="160"/>
    </location>
</feature>
<protein>
    <submittedName>
        <fullName evidence="2">Uncharacterized protein</fullName>
    </submittedName>
</protein>
<keyword evidence="1" id="KW-0812">Transmembrane</keyword>
<proteinExistence type="predicted"/>
<comment type="caution">
    <text evidence="2">The sequence shown here is derived from an EMBL/GenBank/DDBJ whole genome shotgun (WGS) entry which is preliminary data.</text>
</comment>
<feature type="transmembrane region" description="Helical" evidence="1">
    <location>
        <begin position="9"/>
        <end position="28"/>
    </location>
</feature>
<evidence type="ECO:0000313" key="3">
    <source>
        <dbReference type="Proteomes" id="UP000460949"/>
    </source>
</evidence>
<name>A0A845DVF6_9BACI</name>
<keyword evidence="1" id="KW-1133">Transmembrane helix</keyword>
<evidence type="ECO:0000256" key="1">
    <source>
        <dbReference type="SAM" id="Phobius"/>
    </source>
</evidence>
<organism evidence="2 3">
    <name type="scientific">Halobacillus litoralis</name>
    <dbReference type="NCBI Taxonomy" id="45668"/>
    <lineage>
        <taxon>Bacteria</taxon>
        <taxon>Bacillati</taxon>
        <taxon>Bacillota</taxon>
        <taxon>Bacilli</taxon>
        <taxon>Bacillales</taxon>
        <taxon>Bacillaceae</taxon>
        <taxon>Halobacillus</taxon>
    </lineage>
</organism>
<dbReference type="AlphaFoldDB" id="A0A845DVF6"/>
<dbReference type="RefSeq" id="WP_160839526.1">
    <property type="nucleotide sequence ID" value="NZ_WMET01000005.1"/>
</dbReference>
<feature type="transmembrane region" description="Helical" evidence="1">
    <location>
        <begin position="166"/>
        <end position="188"/>
    </location>
</feature>
<gene>
    <name evidence="2" type="ORF">GLW04_17235</name>
</gene>